<accession>A0AAV3YQR0</accession>
<feature type="compositionally biased region" description="Low complexity" evidence="1">
    <location>
        <begin position="77"/>
        <end position="87"/>
    </location>
</feature>
<reference evidence="2 3" key="1">
    <citation type="journal article" date="2021" name="Elife">
        <title>Chloroplast acquisition without the gene transfer in kleptoplastic sea slugs, Plakobranchus ocellatus.</title>
        <authorList>
            <person name="Maeda T."/>
            <person name="Takahashi S."/>
            <person name="Yoshida T."/>
            <person name="Shimamura S."/>
            <person name="Takaki Y."/>
            <person name="Nagai Y."/>
            <person name="Toyoda A."/>
            <person name="Suzuki Y."/>
            <person name="Arimoto A."/>
            <person name="Ishii H."/>
            <person name="Satoh N."/>
            <person name="Nishiyama T."/>
            <person name="Hasebe M."/>
            <person name="Maruyama T."/>
            <person name="Minagawa J."/>
            <person name="Obokata J."/>
            <person name="Shigenobu S."/>
        </authorList>
    </citation>
    <scope>NUCLEOTIDE SEQUENCE [LARGE SCALE GENOMIC DNA]</scope>
</reference>
<feature type="region of interest" description="Disordered" evidence="1">
    <location>
        <begin position="75"/>
        <end position="97"/>
    </location>
</feature>
<dbReference type="AlphaFoldDB" id="A0AAV3YQR0"/>
<gene>
    <name evidence="2" type="ORF">PoB_001132700</name>
</gene>
<evidence type="ECO:0000313" key="2">
    <source>
        <dbReference type="EMBL" id="GFN84821.1"/>
    </source>
</evidence>
<evidence type="ECO:0000313" key="3">
    <source>
        <dbReference type="Proteomes" id="UP000735302"/>
    </source>
</evidence>
<sequence>MPERCDPTVAWMKTTLSPPTLPHPLCLSHFNQLWHDACEDIGYTQMGRGRSRSREHLFPATRRSSVFSIMDSYFGENNSSSSNNNNNDVEETISSAF</sequence>
<organism evidence="2 3">
    <name type="scientific">Plakobranchus ocellatus</name>
    <dbReference type="NCBI Taxonomy" id="259542"/>
    <lineage>
        <taxon>Eukaryota</taxon>
        <taxon>Metazoa</taxon>
        <taxon>Spiralia</taxon>
        <taxon>Lophotrochozoa</taxon>
        <taxon>Mollusca</taxon>
        <taxon>Gastropoda</taxon>
        <taxon>Heterobranchia</taxon>
        <taxon>Euthyneura</taxon>
        <taxon>Panpulmonata</taxon>
        <taxon>Sacoglossa</taxon>
        <taxon>Placobranchoidea</taxon>
        <taxon>Plakobranchidae</taxon>
        <taxon>Plakobranchus</taxon>
    </lineage>
</organism>
<name>A0AAV3YQR0_9GAST</name>
<dbReference type="EMBL" id="BLXT01001347">
    <property type="protein sequence ID" value="GFN84821.1"/>
    <property type="molecule type" value="Genomic_DNA"/>
</dbReference>
<keyword evidence="3" id="KW-1185">Reference proteome</keyword>
<protein>
    <submittedName>
        <fullName evidence="2">Uncharacterized protein</fullName>
    </submittedName>
</protein>
<dbReference type="Proteomes" id="UP000735302">
    <property type="component" value="Unassembled WGS sequence"/>
</dbReference>
<proteinExistence type="predicted"/>
<evidence type="ECO:0000256" key="1">
    <source>
        <dbReference type="SAM" id="MobiDB-lite"/>
    </source>
</evidence>
<comment type="caution">
    <text evidence="2">The sequence shown here is derived from an EMBL/GenBank/DDBJ whole genome shotgun (WGS) entry which is preliminary data.</text>
</comment>